<dbReference type="SUPFAM" id="SSF46785">
    <property type="entry name" value="Winged helix' DNA-binding domain"/>
    <property type="match status" value="1"/>
</dbReference>
<dbReference type="InterPro" id="IPR050950">
    <property type="entry name" value="HTH-type_LysR_regulators"/>
</dbReference>
<evidence type="ECO:0000256" key="3">
    <source>
        <dbReference type="ARBA" id="ARBA00023125"/>
    </source>
</evidence>
<feature type="domain" description="HTH lysR-type" evidence="5">
    <location>
        <begin position="1"/>
        <end position="58"/>
    </location>
</feature>
<comment type="caution">
    <text evidence="6">The sequence shown here is derived from an EMBL/GenBank/DDBJ whole genome shotgun (WGS) entry which is preliminary data.</text>
</comment>
<dbReference type="Proteomes" id="UP000598227">
    <property type="component" value="Unassembled WGS sequence"/>
</dbReference>
<dbReference type="RefSeq" id="WP_192567406.1">
    <property type="nucleotide sequence ID" value="NZ_JACZEP010000005.1"/>
</dbReference>
<dbReference type="SUPFAM" id="SSF53850">
    <property type="entry name" value="Periplasmic binding protein-like II"/>
    <property type="match status" value="1"/>
</dbReference>
<gene>
    <name evidence="6" type="ORF">IHE39_17705</name>
</gene>
<evidence type="ECO:0000256" key="2">
    <source>
        <dbReference type="ARBA" id="ARBA00023015"/>
    </source>
</evidence>
<dbReference type="InterPro" id="IPR005119">
    <property type="entry name" value="LysR_subst-bd"/>
</dbReference>
<dbReference type="Gene3D" id="1.10.10.10">
    <property type="entry name" value="Winged helix-like DNA-binding domain superfamily/Winged helix DNA-binding domain"/>
    <property type="match status" value="1"/>
</dbReference>
<dbReference type="InterPro" id="IPR000847">
    <property type="entry name" value="LysR_HTH_N"/>
</dbReference>
<keyword evidence="3" id="KW-0238">DNA-binding</keyword>
<organism evidence="6 7">
    <name type="scientific">Aminobacter carboxidus</name>
    <dbReference type="NCBI Taxonomy" id="376165"/>
    <lineage>
        <taxon>Bacteria</taxon>
        <taxon>Pseudomonadati</taxon>
        <taxon>Pseudomonadota</taxon>
        <taxon>Alphaproteobacteria</taxon>
        <taxon>Hyphomicrobiales</taxon>
        <taxon>Phyllobacteriaceae</taxon>
        <taxon>Aminobacter</taxon>
    </lineage>
</organism>
<keyword evidence="7" id="KW-1185">Reference proteome</keyword>
<dbReference type="PANTHER" id="PTHR30419">
    <property type="entry name" value="HTH-TYPE TRANSCRIPTIONAL REGULATOR YBHD"/>
    <property type="match status" value="1"/>
</dbReference>
<keyword evidence="2" id="KW-0805">Transcription regulation</keyword>
<protein>
    <submittedName>
        <fullName evidence="6">LysR family transcriptional regulator</fullName>
    </submittedName>
</protein>
<comment type="similarity">
    <text evidence="1">Belongs to the LysR transcriptional regulatory family.</text>
</comment>
<dbReference type="PROSITE" id="PS50931">
    <property type="entry name" value="HTH_LYSR"/>
    <property type="match status" value="1"/>
</dbReference>
<proteinExistence type="inferred from homology"/>
<dbReference type="Pfam" id="PF00126">
    <property type="entry name" value="HTH_1"/>
    <property type="match status" value="1"/>
</dbReference>
<evidence type="ECO:0000259" key="5">
    <source>
        <dbReference type="PROSITE" id="PS50931"/>
    </source>
</evidence>
<dbReference type="InterPro" id="IPR036388">
    <property type="entry name" value="WH-like_DNA-bd_sf"/>
</dbReference>
<dbReference type="Pfam" id="PF03466">
    <property type="entry name" value="LysR_substrate"/>
    <property type="match status" value="1"/>
</dbReference>
<sequence length="290" mass="31928">MNLRFLQAIVAIAEQPSFTAAASALGLSHSAISLQVKTLEEELQLQIVDRTSRPPTLTDTGLALVEHARRMLKIADDIRALTSEDSLVGTVTIGVVPSVLVNLIPPALARLRLTHPKLLVRIRSGLSGELAQAVRSRDIDLAVVSEPRVLPDGLASFPICQEPLNVIVPLSMADAADEDILRAYPFIWFNRRTWAGQQIEQHLLDRKIHVQPVMEIDSIEAVESLVAHGLGISITPTRACAPDNGNHLRRIPFGTPQKHRSLIMMMLEKGPRRRLAETLLRELQQLTGHG</sequence>
<accession>A0ABR9GRE4</accession>
<dbReference type="Gene3D" id="3.40.190.290">
    <property type="match status" value="1"/>
</dbReference>
<name>A0ABR9GRE4_9HYPH</name>
<evidence type="ECO:0000256" key="1">
    <source>
        <dbReference type="ARBA" id="ARBA00009437"/>
    </source>
</evidence>
<evidence type="ECO:0000313" key="6">
    <source>
        <dbReference type="EMBL" id="MBE1206134.1"/>
    </source>
</evidence>
<keyword evidence="4" id="KW-0804">Transcription</keyword>
<dbReference type="EMBL" id="JACZEP010000005">
    <property type="protein sequence ID" value="MBE1206134.1"/>
    <property type="molecule type" value="Genomic_DNA"/>
</dbReference>
<dbReference type="InterPro" id="IPR036390">
    <property type="entry name" value="WH_DNA-bd_sf"/>
</dbReference>
<evidence type="ECO:0000256" key="4">
    <source>
        <dbReference type="ARBA" id="ARBA00023163"/>
    </source>
</evidence>
<evidence type="ECO:0000313" key="7">
    <source>
        <dbReference type="Proteomes" id="UP000598227"/>
    </source>
</evidence>
<reference evidence="6 7" key="1">
    <citation type="submission" date="2020-09" db="EMBL/GenBank/DDBJ databases">
        <title>Draft Genome Sequence of Aminobacter carboxidus type strain DSM 1086, a soil Gram-negative carboxydobacterium.</title>
        <authorList>
            <person name="Turrini P."/>
            <person name="Tescari M."/>
            <person name="Artuso I."/>
            <person name="Lugli G.A."/>
            <person name="Frangipani E."/>
            <person name="Ventura M."/>
            <person name="Visca P."/>
        </authorList>
    </citation>
    <scope>NUCLEOTIDE SEQUENCE [LARGE SCALE GENOMIC DNA]</scope>
    <source>
        <strain evidence="6 7">DSM 1086</strain>
    </source>
</reference>